<evidence type="ECO:0000256" key="1">
    <source>
        <dbReference type="ARBA" id="ARBA00001974"/>
    </source>
</evidence>
<keyword evidence="4" id="KW-0274">FAD</keyword>
<keyword evidence="5 7" id="KW-0560">Oxidoreductase</keyword>
<keyword evidence="3" id="KW-0285">Flavoprotein</keyword>
<dbReference type="InterPro" id="IPR051169">
    <property type="entry name" value="NADH-Q_oxidoreductase"/>
</dbReference>
<dbReference type="SUPFAM" id="SSF51905">
    <property type="entry name" value="FAD/NAD(P)-binding domain"/>
    <property type="match status" value="2"/>
</dbReference>
<reference evidence="7 8" key="1">
    <citation type="submission" date="2024-09" db="EMBL/GenBank/DDBJ databases">
        <title>Laminarin stimulates single cell rates of sulfate reduction while oxygen inhibits transcriptomic activity in coastal marine sediment.</title>
        <authorList>
            <person name="Lindsay M."/>
            <person name="Orcutt B."/>
            <person name="Emerson D."/>
            <person name="Stepanauskas R."/>
            <person name="D'Angelo T."/>
        </authorList>
    </citation>
    <scope>NUCLEOTIDE SEQUENCE [LARGE SCALE GENOMIC DNA]</scope>
    <source>
        <strain evidence="7">SAG AM-311-K15</strain>
    </source>
</reference>
<protein>
    <submittedName>
        <fullName evidence="7">NAD(P)/FAD-dependent oxidoreductase</fullName>
        <ecNumber evidence="7">1.6.5.-</ecNumber>
    </submittedName>
</protein>
<dbReference type="GO" id="GO:0016491">
    <property type="term" value="F:oxidoreductase activity"/>
    <property type="evidence" value="ECO:0007669"/>
    <property type="project" value="UniProtKB-KW"/>
</dbReference>
<comment type="cofactor">
    <cofactor evidence="1">
        <name>FAD</name>
        <dbReference type="ChEBI" id="CHEBI:57692"/>
    </cofactor>
</comment>
<keyword evidence="8" id="KW-1185">Reference proteome</keyword>
<dbReference type="Pfam" id="PF07992">
    <property type="entry name" value="Pyr_redox_2"/>
    <property type="match status" value="1"/>
</dbReference>
<feature type="domain" description="FAD/NAD(P)-binding" evidence="6">
    <location>
        <begin position="7"/>
        <end position="293"/>
    </location>
</feature>
<dbReference type="Gene3D" id="3.50.50.100">
    <property type="match status" value="1"/>
</dbReference>
<dbReference type="InterPro" id="IPR036188">
    <property type="entry name" value="FAD/NAD-bd_sf"/>
</dbReference>
<dbReference type="PANTHER" id="PTHR42913:SF3">
    <property type="entry name" value="64 KDA MITOCHONDRIAL NADH DEHYDROGENASE (EUROFUNG)"/>
    <property type="match status" value="1"/>
</dbReference>
<evidence type="ECO:0000256" key="2">
    <source>
        <dbReference type="ARBA" id="ARBA00005272"/>
    </source>
</evidence>
<evidence type="ECO:0000256" key="5">
    <source>
        <dbReference type="ARBA" id="ARBA00023002"/>
    </source>
</evidence>
<comment type="caution">
    <text evidence="7">The sequence shown here is derived from an EMBL/GenBank/DDBJ whole genome shotgun (WGS) entry which is preliminary data.</text>
</comment>
<gene>
    <name evidence="7" type="ORF">ACFL27_21580</name>
</gene>
<dbReference type="PANTHER" id="PTHR42913">
    <property type="entry name" value="APOPTOSIS-INDUCING FACTOR 1"/>
    <property type="match status" value="1"/>
</dbReference>
<accession>A0ABV6Z2X3</accession>
<comment type="similarity">
    <text evidence="2">Belongs to the NADH dehydrogenase family.</text>
</comment>
<proteinExistence type="inferred from homology"/>
<dbReference type="InterPro" id="IPR023753">
    <property type="entry name" value="FAD/NAD-binding_dom"/>
</dbReference>
<evidence type="ECO:0000313" key="7">
    <source>
        <dbReference type="EMBL" id="MFC1852797.1"/>
    </source>
</evidence>
<dbReference type="EMBL" id="JBHPBY010000368">
    <property type="protein sequence ID" value="MFC1852797.1"/>
    <property type="molecule type" value="Genomic_DNA"/>
</dbReference>
<evidence type="ECO:0000256" key="3">
    <source>
        <dbReference type="ARBA" id="ARBA00022630"/>
    </source>
</evidence>
<dbReference type="EC" id="1.6.5.-" evidence="7"/>
<sequence>MRTSSPHIVIVGANFAGLAAATSFGPQDNVTVFDQSASFECLPNIHELVSGLKRSSDLQLSREKIIARSGHTFRQQKVAELLPEKHQVITDDGTPYIYDVCIVAVGGINNTYGIPGVNRWSLPFKSCADCAEIGRRLKNLAAGAQPFSIVIVGGGLEGIESLGEILRLCGRSQLMQVHLVNQAPRLISEAPEVIDRDIKSLCHAYPITFYNNTAVTQLKENKVSLSNGLELHTDLTIWTGGAAPSPFLYRSGLAAQSGQWASVKPTLQSQFNNTVFVAGDAAMVEPPLSKQGYHAIDMGSLVAQNCKRLLKGRAMQEFKPSGKPTLLSFGDVMTYLIAGQTVFASPALASMKEGVYHYIMALFDRPSHTSGIINLVQRSIRTTEKRILPSVTSLKTMLGFAHVRIL</sequence>
<evidence type="ECO:0000313" key="8">
    <source>
        <dbReference type="Proteomes" id="UP001594351"/>
    </source>
</evidence>
<evidence type="ECO:0000259" key="6">
    <source>
        <dbReference type="Pfam" id="PF07992"/>
    </source>
</evidence>
<organism evidence="7 8">
    <name type="scientific">candidate division CSSED10-310 bacterium</name>
    <dbReference type="NCBI Taxonomy" id="2855610"/>
    <lineage>
        <taxon>Bacteria</taxon>
        <taxon>Bacteria division CSSED10-310</taxon>
    </lineage>
</organism>
<dbReference type="PRINTS" id="PR00368">
    <property type="entry name" value="FADPNR"/>
</dbReference>
<name>A0ABV6Z2X3_UNCC1</name>
<dbReference type="Proteomes" id="UP001594351">
    <property type="component" value="Unassembled WGS sequence"/>
</dbReference>
<evidence type="ECO:0000256" key="4">
    <source>
        <dbReference type="ARBA" id="ARBA00022827"/>
    </source>
</evidence>